<evidence type="ECO:0000259" key="2">
    <source>
        <dbReference type="SMART" id="SM00014"/>
    </source>
</evidence>
<proteinExistence type="predicted"/>
<dbReference type="SUPFAM" id="SSF48317">
    <property type="entry name" value="Acid phosphatase/Vanadium-dependent haloperoxidase"/>
    <property type="match status" value="1"/>
</dbReference>
<feature type="domain" description="Phosphatidic acid phosphatase type 2/haloperoxidase" evidence="2">
    <location>
        <begin position="106"/>
        <end position="214"/>
    </location>
</feature>
<keyword evidence="4" id="KW-1185">Reference proteome</keyword>
<feature type="transmembrane region" description="Helical" evidence="1">
    <location>
        <begin position="173"/>
        <end position="193"/>
    </location>
</feature>
<accession>A0ABW2I8Q8</accession>
<dbReference type="EMBL" id="JBHTBU010000001">
    <property type="protein sequence ID" value="MFC7287388.1"/>
    <property type="molecule type" value="Genomic_DNA"/>
</dbReference>
<dbReference type="Gene3D" id="1.20.144.10">
    <property type="entry name" value="Phosphatidic acid phosphatase type 2/haloperoxidase"/>
    <property type="match status" value="1"/>
</dbReference>
<keyword evidence="1" id="KW-1133">Transmembrane helix</keyword>
<keyword evidence="1" id="KW-0472">Membrane</keyword>
<name>A0ABW2I8Q8_9BURK</name>
<dbReference type="InterPro" id="IPR036938">
    <property type="entry name" value="PAP2/HPO_sf"/>
</dbReference>
<dbReference type="InterPro" id="IPR000326">
    <property type="entry name" value="PAP2/HPO"/>
</dbReference>
<evidence type="ECO:0000256" key="1">
    <source>
        <dbReference type="SAM" id="Phobius"/>
    </source>
</evidence>
<dbReference type="RefSeq" id="WP_382270518.1">
    <property type="nucleotide sequence ID" value="NZ_JBHTBU010000001.1"/>
</dbReference>
<organism evidence="3 4">
    <name type="scientific">Herminiimonas glaciei</name>
    <dbReference type="NCBI Taxonomy" id="523788"/>
    <lineage>
        <taxon>Bacteria</taxon>
        <taxon>Pseudomonadati</taxon>
        <taxon>Pseudomonadota</taxon>
        <taxon>Betaproteobacteria</taxon>
        <taxon>Burkholderiales</taxon>
        <taxon>Oxalobacteraceae</taxon>
        <taxon>Herminiimonas</taxon>
    </lineage>
</organism>
<dbReference type="PANTHER" id="PTHR14969:SF13">
    <property type="entry name" value="AT30094P"/>
    <property type="match status" value="1"/>
</dbReference>
<keyword evidence="1" id="KW-0812">Transmembrane</keyword>
<dbReference type="Pfam" id="PF01569">
    <property type="entry name" value="PAP2"/>
    <property type="match status" value="1"/>
</dbReference>
<protein>
    <submittedName>
        <fullName evidence="3">Phosphatase PAP2 family protein</fullName>
    </submittedName>
</protein>
<feature type="transmembrane region" description="Helical" evidence="1">
    <location>
        <begin position="106"/>
        <end position="127"/>
    </location>
</feature>
<evidence type="ECO:0000313" key="4">
    <source>
        <dbReference type="Proteomes" id="UP001596542"/>
    </source>
</evidence>
<dbReference type="SMART" id="SM00014">
    <property type="entry name" value="acidPPc"/>
    <property type="match status" value="1"/>
</dbReference>
<feature type="transmembrane region" description="Helical" evidence="1">
    <location>
        <begin position="28"/>
        <end position="48"/>
    </location>
</feature>
<dbReference type="Proteomes" id="UP001596542">
    <property type="component" value="Unassembled WGS sequence"/>
</dbReference>
<gene>
    <name evidence="3" type="ORF">ACFQPC_04990</name>
</gene>
<dbReference type="PANTHER" id="PTHR14969">
    <property type="entry name" value="SPHINGOSINE-1-PHOSPHATE PHOSPHOHYDROLASE"/>
    <property type="match status" value="1"/>
</dbReference>
<feature type="transmembrane region" description="Helical" evidence="1">
    <location>
        <begin position="147"/>
        <end position="166"/>
    </location>
</feature>
<evidence type="ECO:0000313" key="3">
    <source>
        <dbReference type="EMBL" id="MFC7287388.1"/>
    </source>
</evidence>
<feature type="transmembrane region" description="Helical" evidence="1">
    <location>
        <begin position="199"/>
        <end position="217"/>
    </location>
</feature>
<dbReference type="CDD" id="cd03392">
    <property type="entry name" value="PAP2_like_2"/>
    <property type="match status" value="1"/>
</dbReference>
<sequence length="231" mass="26427">MINSLQRYFYQPNQQFSSLRIYFYRERLKALVCLLGIILPFVLFLVMADKIRNGGLLALERAFLWALRVQAESLPSHFAVWISMLVTVLSVCMLCYLLYRQLWRTALFWLLAIAGAATLGNVMKGLIQRARPELWLDTAATSFGFPSGHATHSMAIVVALLVLLRVSSWHTTALLTGLVFAALVGLSRMYLGYHYPSDILAGWMLALFWVMTLRVLFKHSYLTLDHRQHSR</sequence>
<reference evidence="4" key="1">
    <citation type="journal article" date="2019" name="Int. J. Syst. Evol. Microbiol.">
        <title>The Global Catalogue of Microorganisms (GCM) 10K type strain sequencing project: providing services to taxonomists for standard genome sequencing and annotation.</title>
        <authorList>
            <consortium name="The Broad Institute Genomics Platform"/>
            <consortium name="The Broad Institute Genome Sequencing Center for Infectious Disease"/>
            <person name="Wu L."/>
            <person name="Ma J."/>
        </authorList>
    </citation>
    <scope>NUCLEOTIDE SEQUENCE [LARGE SCALE GENOMIC DNA]</scope>
    <source>
        <strain evidence="4">KACC 12508</strain>
    </source>
</reference>
<comment type="caution">
    <text evidence="3">The sequence shown here is derived from an EMBL/GenBank/DDBJ whole genome shotgun (WGS) entry which is preliminary data.</text>
</comment>
<feature type="transmembrane region" description="Helical" evidence="1">
    <location>
        <begin position="78"/>
        <end position="99"/>
    </location>
</feature>